<evidence type="ECO:0000256" key="8">
    <source>
        <dbReference type="ARBA" id="ARBA00022927"/>
    </source>
</evidence>
<evidence type="ECO:0000256" key="6">
    <source>
        <dbReference type="ARBA" id="ARBA00022490"/>
    </source>
</evidence>
<dbReference type="InterPro" id="IPR018035">
    <property type="entry name" value="Flagellar_FliH/T3SS_HrpE"/>
</dbReference>
<evidence type="ECO:0000256" key="10">
    <source>
        <dbReference type="SAM" id="MobiDB-lite"/>
    </source>
</evidence>
<reference evidence="12 13" key="1">
    <citation type="submission" date="2020-05" db="EMBL/GenBank/DDBJ databases">
        <title>Genomic Encyclopedia of Type Strains, Phase IV (KMG-V): Genome sequencing to study the core and pangenomes of soil and plant-associated prokaryotes.</title>
        <authorList>
            <person name="Whitman W."/>
        </authorList>
    </citation>
    <scope>NUCLEOTIDE SEQUENCE [LARGE SCALE GENOMIC DNA]</scope>
    <source>
        <strain evidence="12 13">C29</strain>
    </source>
</reference>
<dbReference type="InterPro" id="IPR051472">
    <property type="entry name" value="T3SS_Stator/FliH"/>
</dbReference>
<comment type="function">
    <text evidence="1">Needed for flagellar regrowth and assembly.</text>
</comment>
<gene>
    <name evidence="12" type="ORF">HNQ01_002730</name>
</gene>
<keyword evidence="13" id="KW-1185">Reference proteome</keyword>
<feature type="compositionally biased region" description="Basic and acidic residues" evidence="10">
    <location>
        <begin position="41"/>
        <end position="56"/>
    </location>
</feature>
<keyword evidence="12" id="KW-0969">Cilium</keyword>
<evidence type="ECO:0000256" key="4">
    <source>
        <dbReference type="ARBA" id="ARBA00016507"/>
    </source>
</evidence>
<dbReference type="PANTHER" id="PTHR34982:SF1">
    <property type="entry name" value="FLAGELLAR ASSEMBLY PROTEIN FLIH"/>
    <property type="match status" value="1"/>
</dbReference>
<keyword evidence="7" id="KW-1005">Bacterial flagellum biogenesis</keyword>
<keyword evidence="8" id="KW-0653">Protein transport</keyword>
<evidence type="ECO:0000256" key="5">
    <source>
        <dbReference type="ARBA" id="ARBA00022448"/>
    </source>
</evidence>
<comment type="similarity">
    <text evidence="3">Belongs to the FliH family.</text>
</comment>
<proteinExistence type="inferred from homology"/>
<keyword evidence="9" id="KW-1006">Bacterial flagellum protein export</keyword>
<dbReference type="EMBL" id="JABSNM010000011">
    <property type="protein sequence ID" value="NRT56981.1"/>
    <property type="molecule type" value="Genomic_DNA"/>
</dbReference>
<name>A0ABX2G3T8_9BURK</name>
<keyword evidence="12" id="KW-0966">Cell projection</keyword>
<dbReference type="Proteomes" id="UP001516061">
    <property type="component" value="Unassembled WGS sequence"/>
</dbReference>
<evidence type="ECO:0000313" key="12">
    <source>
        <dbReference type="EMBL" id="NRT56981.1"/>
    </source>
</evidence>
<evidence type="ECO:0000256" key="2">
    <source>
        <dbReference type="ARBA" id="ARBA00004496"/>
    </source>
</evidence>
<organism evidence="12 13">
    <name type="scientific">Sphaerotilus uruguayifluvii</name>
    <dbReference type="NCBI Taxonomy" id="2735897"/>
    <lineage>
        <taxon>Bacteria</taxon>
        <taxon>Pseudomonadati</taxon>
        <taxon>Pseudomonadota</taxon>
        <taxon>Betaproteobacteria</taxon>
        <taxon>Burkholderiales</taxon>
        <taxon>Sphaerotilaceae</taxon>
        <taxon>Sphaerotilus</taxon>
    </lineage>
</organism>
<dbReference type="RefSeq" id="WP_173805986.1">
    <property type="nucleotide sequence ID" value="NZ_JABSNM010000011.1"/>
</dbReference>
<dbReference type="PANTHER" id="PTHR34982">
    <property type="entry name" value="YOP PROTEINS TRANSLOCATION PROTEIN L"/>
    <property type="match status" value="1"/>
</dbReference>
<evidence type="ECO:0000313" key="13">
    <source>
        <dbReference type="Proteomes" id="UP001516061"/>
    </source>
</evidence>
<keyword evidence="6" id="KW-0963">Cytoplasm</keyword>
<sequence length="287" mass="31241">MASSSESFAERVQRQAREAGFAPIDLKALPSAVPPSYTRFIPREELGEVERWRPGRLDAPAAHRAARRPDGKDAPADPPAPPPEVLRAIQETRQAEQLRARHLVDEALEQGRAVGREEGLQAGREDGLQALEDFRRRQQAEIGVPVAAALEQFQRQLDRLEQALARRVAGVALQVARQVVRTELQTPAAMAVRVTQEALDEVLLSARHITVRLHPADLAAVEQGCADTFAARKVRLVPDAHVERGGCLVESDLGVVDARVSTRWVRALAALGPLSLSEPGLGDGLQP</sequence>
<feature type="domain" description="Flagellar assembly protein FliH/Type III secretion system HrpE" evidence="11">
    <location>
        <begin position="147"/>
        <end position="266"/>
    </location>
</feature>
<dbReference type="Pfam" id="PF02108">
    <property type="entry name" value="FliH"/>
    <property type="match status" value="1"/>
</dbReference>
<protein>
    <recommendedName>
        <fullName evidence="4">Flagellar assembly protein FliH</fullName>
    </recommendedName>
</protein>
<keyword evidence="12" id="KW-0282">Flagellum</keyword>
<comment type="caution">
    <text evidence="12">The sequence shown here is derived from an EMBL/GenBank/DDBJ whole genome shotgun (WGS) entry which is preliminary data.</text>
</comment>
<accession>A0ABX2G3T8</accession>
<evidence type="ECO:0000256" key="7">
    <source>
        <dbReference type="ARBA" id="ARBA00022795"/>
    </source>
</evidence>
<dbReference type="InterPro" id="IPR000563">
    <property type="entry name" value="Flag_FliH"/>
</dbReference>
<comment type="subcellular location">
    <subcellularLocation>
        <location evidence="2">Cytoplasm</location>
    </subcellularLocation>
</comment>
<evidence type="ECO:0000256" key="1">
    <source>
        <dbReference type="ARBA" id="ARBA00003041"/>
    </source>
</evidence>
<evidence type="ECO:0000256" key="9">
    <source>
        <dbReference type="ARBA" id="ARBA00023225"/>
    </source>
</evidence>
<feature type="region of interest" description="Disordered" evidence="10">
    <location>
        <begin position="19"/>
        <end position="84"/>
    </location>
</feature>
<evidence type="ECO:0000259" key="11">
    <source>
        <dbReference type="Pfam" id="PF02108"/>
    </source>
</evidence>
<keyword evidence="5" id="KW-0813">Transport</keyword>
<dbReference type="PRINTS" id="PR01003">
    <property type="entry name" value="FLGFLIH"/>
</dbReference>
<evidence type="ECO:0000256" key="3">
    <source>
        <dbReference type="ARBA" id="ARBA00006602"/>
    </source>
</evidence>